<dbReference type="RefSeq" id="WP_210217499.1">
    <property type="nucleotide sequence ID" value="NZ_CP072793.1"/>
</dbReference>
<dbReference type="PANTHER" id="PTHR47245:SF2">
    <property type="entry name" value="PEPTIDYL-PROLYL CIS-TRANS ISOMERASE HP_0175-RELATED"/>
    <property type="match status" value="1"/>
</dbReference>
<dbReference type="Pfam" id="PF00639">
    <property type="entry name" value="Rotamase"/>
    <property type="match status" value="1"/>
</dbReference>
<feature type="domain" description="PpiC" evidence="7">
    <location>
        <begin position="113"/>
        <end position="214"/>
    </location>
</feature>
<dbReference type="SUPFAM" id="SSF109998">
    <property type="entry name" value="Triger factor/SurA peptide-binding domain-like"/>
    <property type="match status" value="1"/>
</dbReference>
<feature type="region of interest" description="Disordered" evidence="6">
    <location>
        <begin position="1"/>
        <end position="20"/>
    </location>
</feature>
<comment type="catalytic activity">
    <reaction evidence="1">
        <text>[protein]-peptidylproline (omega=180) = [protein]-peptidylproline (omega=0)</text>
        <dbReference type="Rhea" id="RHEA:16237"/>
        <dbReference type="Rhea" id="RHEA-COMP:10747"/>
        <dbReference type="Rhea" id="RHEA-COMP:10748"/>
        <dbReference type="ChEBI" id="CHEBI:83833"/>
        <dbReference type="ChEBI" id="CHEBI:83834"/>
        <dbReference type="EC" id="5.2.1.8"/>
    </reaction>
</comment>
<dbReference type="PROSITE" id="PS50198">
    <property type="entry name" value="PPIC_PPIASE_2"/>
    <property type="match status" value="1"/>
</dbReference>
<dbReference type="GO" id="GO:0003755">
    <property type="term" value="F:peptidyl-prolyl cis-trans isomerase activity"/>
    <property type="evidence" value="ECO:0007669"/>
    <property type="project" value="UniProtKB-KW"/>
</dbReference>
<keyword evidence="9" id="KW-1185">Reference proteome</keyword>
<protein>
    <recommendedName>
        <fullName evidence="3">peptidylprolyl isomerase</fullName>
        <ecNumber evidence="3">5.2.1.8</ecNumber>
    </recommendedName>
</protein>
<dbReference type="Proteomes" id="UP000672009">
    <property type="component" value="Chromosome"/>
</dbReference>
<sequence>MEVGTYTPHPNPPPQGVREQEVRVGDQVLTEEAIAEELQYHPAAQLDEAWQAAATSLVVKTLLEQRAAQLGIEAASEEERTALLLERDMQVPDPTEAQCLHYFQSNRQRFQTPVLLAVSHILLPAAPDDTLQRDQQRQLAAQLLRQLQADADSFVALAQQYSACPSSGQGGSLGQLSKGQTVAEFERQVWLLPVGLCTQPVETRFGFHLVRVDQRVEGEPLEYEHVATRIRQYLHEQVTRRALSQYLQVLGVEIGVEGIAFNAAGSPLVQ</sequence>
<evidence type="ECO:0000313" key="8">
    <source>
        <dbReference type="EMBL" id="QTR51929.1"/>
    </source>
</evidence>
<evidence type="ECO:0000256" key="6">
    <source>
        <dbReference type="SAM" id="MobiDB-lite"/>
    </source>
</evidence>
<evidence type="ECO:0000256" key="5">
    <source>
        <dbReference type="PROSITE-ProRule" id="PRU00278"/>
    </source>
</evidence>
<name>A0A975F6Q1_9GAMM</name>
<organism evidence="8 9">
    <name type="scientific">Thiothrix unzii</name>
    <dbReference type="NCBI Taxonomy" id="111769"/>
    <lineage>
        <taxon>Bacteria</taxon>
        <taxon>Pseudomonadati</taxon>
        <taxon>Pseudomonadota</taxon>
        <taxon>Gammaproteobacteria</taxon>
        <taxon>Thiotrichales</taxon>
        <taxon>Thiotrichaceae</taxon>
        <taxon>Thiothrix</taxon>
    </lineage>
</organism>
<evidence type="ECO:0000256" key="1">
    <source>
        <dbReference type="ARBA" id="ARBA00000971"/>
    </source>
</evidence>
<proteinExistence type="inferred from homology"/>
<evidence type="ECO:0000256" key="3">
    <source>
        <dbReference type="ARBA" id="ARBA00013194"/>
    </source>
</evidence>
<dbReference type="PANTHER" id="PTHR47245">
    <property type="entry name" value="PEPTIDYLPROLYL ISOMERASE"/>
    <property type="match status" value="1"/>
</dbReference>
<gene>
    <name evidence="8" type="ORF">J9260_09160</name>
</gene>
<dbReference type="InterPro" id="IPR046357">
    <property type="entry name" value="PPIase_dom_sf"/>
</dbReference>
<evidence type="ECO:0000259" key="7">
    <source>
        <dbReference type="PROSITE" id="PS50198"/>
    </source>
</evidence>
<reference evidence="8" key="1">
    <citation type="submission" date="2021-04" db="EMBL/GenBank/DDBJ databases">
        <title>Genomics, taxonomy and metabolism of representatives of sulfur bacteria of the genus Thiothrix: Thiothrix fructosivorans QT, Thiothrix unzii A1T and three new species, Thiothrix subterranea sp. nov., Thiothrix litoralis sp. nov. and 'Candidatus Thiothrix anitrata' sp. nov.</title>
        <authorList>
            <person name="Ravin N.V."/>
            <person name="Smolyakov D."/>
            <person name="Rudenko T.S."/>
            <person name="Mardanov A.V."/>
            <person name="Beletsky A.V."/>
            <person name="Markov N.D."/>
            <person name="Fomenkov A.I."/>
            <person name="Roberts R.J."/>
            <person name="Karnachuk O.V."/>
            <person name="Novikov A."/>
            <person name="Grabovich M.Y."/>
        </authorList>
    </citation>
    <scope>NUCLEOTIDE SEQUENCE</scope>
    <source>
        <strain evidence="8">A1</strain>
    </source>
</reference>
<keyword evidence="4 5" id="KW-0697">Rotamase</keyword>
<dbReference type="KEGG" id="tun:J9260_09160"/>
<evidence type="ECO:0000256" key="2">
    <source>
        <dbReference type="ARBA" id="ARBA00007656"/>
    </source>
</evidence>
<evidence type="ECO:0000256" key="4">
    <source>
        <dbReference type="ARBA" id="ARBA00023110"/>
    </source>
</evidence>
<dbReference type="AlphaFoldDB" id="A0A975F6Q1"/>
<dbReference type="EMBL" id="CP072793">
    <property type="protein sequence ID" value="QTR51929.1"/>
    <property type="molecule type" value="Genomic_DNA"/>
</dbReference>
<comment type="similarity">
    <text evidence="2">Belongs to the PpiC/parvulin rotamase family.</text>
</comment>
<dbReference type="SUPFAM" id="SSF54534">
    <property type="entry name" value="FKBP-like"/>
    <property type="match status" value="1"/>
</dbReference>
<accession>A0A975F6Q1</accession>
<evidence type="ECO:0000313" key="9">
    <source>
        <dbReference type="Proteomes" id="UP000672009"/>
    </source>
</evidence>
<dbReference type="InterPro" id="IPR027304">
    <property type="entry name" value="Trigger_fact/SurA_dom_sf"/>
</dbReference>
<keyword evidence="5 8" id="KW-0413">Isomerase</keyword>
<dbReference type="EC" id="5.2.1.8" evidence="3"/>
<dbReference type="InterPro" id="IPR050245">
    <property type="entry name" value="PrsA_foldase"/>
</dbReference>
<dbReference type="InterPro" id="IPR000297">
    <property type="entry name" value="PPIase_PpiC"/>
</dbReference>
<dbReference type="Gene3D" id="3.10.50.40">
    <property type="match status" value="1"/>
</dbReference>